<keyword evidence="4" id="KW-1185">Reference proteome</keyword>
<dbReference type="PANTHER" id="PTHR30469">
    <property type="entry name" value="MULTIDRUG RESISTANCE PROTEIN MDTA"/>
    <property type="match status" value="1"/>
</dbReference>
<dbReference type="Gene3D" id="2.40.420.20">
    <property type="match status" value="1"/>
</dbReference>
<dbReference type="GO" id="GO:0015562">
    <property type="term" value="F:efflux transmembrane transporter activity"/>
    <property type="evidence" value="ECO:0007669"/>
    <property type="project" value="TreeGrafter"/>
</dbReference>
<dbReference type="NCBIfam" id="TIGR01730">
    <property type="entry name" value="RND_mfp"/>
    <property type="match status" value="1"/>
</dbReference>
<dbReference type="SUPFAM" id="SSF111369">
    <property type="entry name" value="HlyD-like secretion proteins"/>
    <property type="match status" value="1"/>
</dbReference>
<dbReference type="PANTHER" id="PTHR30469:SF20">
    <property type="entry name" value="EFFLUX RND TRANSPORTER PERIPLASMIC ADAPTOR SUBUNIT"/>
    <property type="match status" value="1"/>
</dbReference>
<name>A0A1N6GT23_9RHOB</name>
<dbReference type="Gene3D" id="1.10.287.470">
    <property type="entry name" value="Helix hairpin bin"/>
    <property type="match status" value="1"/>
</dbReference>
<dbReference type="EMBL" id="FSRL01000001">
    <property type="protein sequence ID" value="SIO10669.1"/>
    <property type="molecule type" value="Genomic_DNA"/>
</dbReference>
<sequence length="359" mass="37893">MTSLPRDARLGALARMGAAVLMTALAHVALASPVRAEPPVVKLTEVTAGAGELRRVFFGKVVARETVDLAFQVGGQVVEFPVEEGAAVPKGGLVARMDLEPFQLALDEAEARKAQARRTLDRYQKLVGSAVSESNLEDAETQDELAEIAQRNAERSLRQATLHAPFDAIVAARLVPNHSTVSAGTPVARLHDMSDLRIEIDVPETLFQRAGQDPDLTLTVEFPASDRSFPLEIREFNAETAEVGQTYRLTLGMAAPAGLTLLPGSSAKVSAVLKTGPSRIELPASAIVIGNDSDTYVMVFEPTGAGTGTVTATPVDITASDRGTVEVTAGLEPGQEVVAIGADQLTDGAEVRRFTGFGD</sequence>
<evidence type="ECO:0000256" key="1">
    <source>
        <dbReference type="ARBA" id="ARBA00009477"/>
    </source>
</evidence>
<keyword evidence="2" id="KW-0732">Signal</keyword>
<evidence type="ECO:0000256" key="2">
    <source>
        <dbReference type="SAM" id="SignalP"/>
    </source>
</evidence>
<dbReference type="Gene3D" id="2.40.30.170">
    <property type="match status" value="1"/>
</dbReference>
<gene>
    <name evidence="3" type="ORF">SAMN05444002_2755</name>
</gene>
<dbReference type="Gene3D" id="2.40.50.100">
    <property type="match status" value="1"/>
</dbReference>
<dbReference type="RefSeq" id="WP_342745207.1">
    <property type="nucleotide sequence ID" value="NZ_FSRL01000001.1"/>
</dbReference>
<reference evidence="4" key="1">
    <citation type="submission" date="2016-11" db="EMBL/GenBank/DDBJ databases">
        <authorList>
            <person name="Varghese N."/>
            <person name="Submissions S."/>
        </authorList>
    </citation>
    <scope>NUCLEOTIDE SEQUENCE [LARGE SCALE GENOMIC DNA]</scope>
    <source>
        <strain evidence="4">DSM 29440</strain>
    </source>
</reference>
<dbReference type="STRING" id="1217970.SAMN05444002_2755"/>
<comment type="similarity">
    <text evidence="1">Belongs to the membrane fusion protein (MFP) (TC 8.A.1) family.</text>
</comment>
<dbReference type="Proteomes" id="UP000184932">
    <property type="component" value="Unassembled WGS sequence"/>
</dbReference>
<feature type="signal peptide" evidence="2">
    <location>
        <begin position="1"/>
        <end position="36"/>
    </location>
</feature>
<evidence type="ECO:0000313" key="4">
    <source>
        <dbReference type="Proteomes" id="UP000184932"/>
    </source>
</evidence>
<protein>
    <submittedName>
        <fullName evidence="3">RND family efflux transporter, MFP subunit</fullName>
    </submittedName>
</protein>
<evidence type="ECO:0000313" key="3">
    <source>
        <dbReference type="EMBL" id="SIO10669.1"/>
    </source>
</evidence>
<feature type="chain" id="PRO_5013178762" evidence="2">
    <location>
        <begin position="37"/>
        <end position="359"/>
    </location>
</feature>
<dbReference type="AlphaFoldDB" id="A0A1N6GT23"/>
<dbReference type="GO" id="GO:1990281">
    <property type="term" value="C:efflux pump complex"/>
    <property type="evidence" value="ECO:0007669"/>
    <property type="project" value="TreeGrafter"/>
</dbReference>
<proteinExistence type="inferred from homology"/>
<dbReference type="InterPro" id="IPR006143">
    <property type="entry name" value="RND_pump_MFP"/>
</dbReference>
<organism evidence="3 4">
    <name type="scientific">Vannielia litorea</name>
    <dbReference type="NCBI Taxonomy" id="1217970"/>
    <lineage>
        <taxon>Bacteria</taxon>
        <taxon>Pseudomonadati</taxon>
        <taxon>Pseudomonadota</taxon>
        <taxon>Alphaproteobacteria</taxon>
        <taxon>Rhodobacterales</taxon>
        <taxon>Paracoccaceae</taxon>
        <taxon>Vannielia</taxon>
    </lineage>
</organism>
<accession>A0A1N6GT23</accession>